<feature type="transmembrane region" description="Helical" evidence="1">
    <location>
        <begin position="12"/>
        <end position="32"/>
    </location>
</feature>
<proteinExistence type="predicted"/>
<name>A0ABP7GW68_9MICO</name>
<comment type="caution">
    <text evidence="2">The sequence shown here is derived from an EMBL/GenBank/DDBJ whole genome shotgun (WGS) entry which is preliminary data.</text>
</comment>
<sequence length="79" mass="8619">MRRRSVLLRVGWWCLLVVSVGILGFGAVIAIAPPRGADALLYRADGLASVGLGLFGGLLAVIPFRRRERWAWLSVIDCV</sequence>
<evidence type="ECO:0000313" key="3">
    <source>
        <dbReference type="Proteomes" id="UP001500540"/>
    </source>
</evidence>
<keyword evidence="1" id="KW-1133">Transmembrane helix</keyword>
<evidence type="ECO:0000256" key="1">
    <source>
        <dbReference type="SAM" id="Phobius"/>
    </source>
</evidence>
<evidence type="ECO:0000313" key="2">
    <source>
        <dbReference type="EMBL" id="GAA3777270.1"/>
    </source>
</evidence>
<accession>A0ABP7GW68</accession>
<feature type="transmembrane region" description="Helical" evidence="1">
    <location>
        <begin position="44"/>
        <end position="64"/>
    </location>
</feature>
<dbReference type="RefSeq" id="WP_344785221.1">
    <property type="nucleotide sequence ID" value="NZ_BAABAF010000014.1"/>
</dbReference>
<dbReference type="Proteomes" id="UP001500540">
    <property type="component" value="Unassembled WGS sequence"/>
</dbReference>
<dbReference type="EMBL" id="BAABAF010000014">
    <property type="protein sequence ID" value="GAA3777270.1"/>
    <property type="molecule type" value="Genomic_DNA"/>
</dbReference>
<keyword evidence="1" id="KW-0472">Membrane</keyword>
<gene>
    <name evidence="2" type="ORF">GCM10022240_30830</name>
</gene>
<reference evidence="3" key="1">
    <citation type="journal article" date="2019" name="Int. J. Syst. Evol. Microbiol.">
        <title>The Global Catalogue of Microorganisms (GCM) 10K type strain sequencing project: providing services to taxonomists for standard genome sequencing and annotation.</title>
        <authorList>
            <consortium name="The Broad Institute Genomics Platform"/>
            <consortium name="The Broad Institute Genome Sequencing Center for Infectious Disease"/>
            <person name="Wu L."/>
            <person name="Ma J."/>
        </authorList>
    </citation>
    <scope>NUCLEOTIDE SEQUENCE [LARGE SCALE GENOMIC DNA]</scope>
    <source>
        <strain evidence="3">JCM 16950</strain>
    </source>
</reference>
<keyword evidence="1" id="KW-0812">Transmembrane</keyword>
<protein>
    <submittedName>
        <fullName evidence="2">Uncharacterized protein</fullName>
    </submittedName>
</protein>
<keyword evidence="3" id="KW-1185">Reference proteome</keyword>
<organism evidence="2 3">
    <name type="scientific">Microbacterium kribbense</name>
    <dbReference type="NCBI Taxonomy" id="433645"/>
    <lineage>
        <taxon>Bacteria</taxon>
        <taxon>Bacillati</taxon>
        <taxon>Actinomycetota</taxon>
        <taxon>Actinomycetes</taxon>
        <taxon>Micrococcales</taxon>
        <taxon>Microbacteriaceae</taxon>
        <taxon>Microbacterium</taxon>
    </lineage>
</organism>